<evidence type="ECO:0000256" key="5">
    <source>
        <dbReference type="ARBA" id="ARBA00022801"/>
    </source>
</evidence>
<dbReference type="PANTHER" id="PTHR10589">
    <property type="entry name" value="UBIQUITIN CARBOXYL-TERMINAL HYDROLASE"/>
    <property type="match status" value="1"/>
</dbReference>
<keyword evidence="3 7" id="KW-0645">Protease</keyword>
<feature type="domain" description="UCH catalytic" evidence="9">
    <location>
        <begin position="1"/>
        <end position="146"/>
    </location>
</feature>
<evidence type="ECO:0000256" key="2">
    <source>
        <dbReference type="ARBA" id="ARBA00009326"/>
    </source>
</evidence>
<dbReference type="InterPro" id="IPR038765">
    <property type="entry name" value="Papain-like_cys_pep_sf"/>
</dbReference>
<dbReference type="GO" id="GO:0004843">
    <property type="term" value="F:cysteine-type deubiquitinase activity"/>
    <property type="evidence" value="ECO:0007669"/>
    <property type="project" value="UniProtKB-EC"/>
</dbReference>
<evidence type="ECO:0000256" key="1">
    <source>
        <dbReference type="ARBA" id="ARBA00000707"/>
    </source>
</evidence>
<keyword evidence="4 7" id="KW-0833">Ubl conjugation pathway</keyword>
<accession>A0ABR0LRW6</accession>
<feature type="site" description="Important for enzyme activity" evidence="7">
    <location>
        <position position="97"/>
    </location>
</feature>
<dbReference type="Proteomes" id="UP001357485">
    <property type="component" value="Unassembled WGS sequence"/>
</dbReference>
<keyword evidence="11" id="KW-1185">Reference proteome</keyword>
<evidence type="ECO:0000256" key="7">
    <source>
        <dbReference type="PROSITE-ProRule" id="PRU01393"/>
    </source>
</evidence>
<dbReference type="PROSITE" id="PS52048">
    <property type="entry name" value="UCH_DOMAIN"/>
    <property type="match status" value="1"/>
</dbReference>
<sequence>MWFKQTINNACGLYSILHAICNGDARNFIPTILESCTFLPPQDRALVLEGSEELESVYGMAALQGNSMVPTSAEDEVDFHFVCFVKSHINGHIYELDGDRKGPVDKGPMLKPDDDILAHGGLAIVREFIQRERDGNSNFSLMALVPT</sequence>
<feature type="active site" description="Nucleophile" evidence="7">
    <location>
        <position position="11"/>
    </location>
</feature>
<dbReference type="PRINTS" id="PR00707">
    <property type="entry name" value="UBCTHYDRLASE"/>
</dbReference>
<evidence type="ECO:0000313" key="11">
    <source>
        <dbReference type="Proteomes" id="UP001357485"/>
    </source>
</evidence>
<dbReference type="SUPFAM" id="SSF54001">
    <property type="entry name" value="Cysteine proteinases"/>
    <property type="match status" value="1"/>
</dbReference>
<dbReference type="EMBL" id="JAVRRA010016476">
    <property type="protein sequence ID" value="KAK5201834.1"/>
    <property type="molecule type" value="Genomic_DNA"/>
</dbReference>
<reference evidence="10 11" key="1">
    <citation type="submission" date="2023-08" db="EMBL/GenBank/DDBJ databases">
        <title>Black Yeasts Isolated from many extreme environments.</title>
        <authorList>
            <person name="Coleine C."/>
            <person name="Stajich J.E."/>
            <person name="Selbmann L."/>
        </authorList>
    </citation>
    <scope>NUCLEOTIDE SEQUENCE [LARGE SCALE GENOMIC DNA]</scope>
    <source>
        <strain evidence="10 11">CCFEE 536</strain>
    </source>
</reference>
<protein>
    <recommendedName>
        <fullName evidence="8">Ubiquitin carboxyl-terminal hydrolase</fullName>
        <ecNumber evidence="8">3.4.19.12</ecNumber>
    </recommendedName>
</protein>
<dbReference type="EC" id="3.4.19.12" evidence="8"/>
<proteinExistence type="inferred from homology"/>
<organism evidence="10 11">
    <name type="scientific">Cryomyces antarcticus</name>
    <dbReference type="NCBI Taxonomy" id="329879"/>
    <lineage>
        <taxon>Eukaryota</taxon>
        <taxon>Fungi</taxon>
        <taxon>Dikarya</taxon>
        <taxon>Ascomycota</taxon>
        <taxon>Pezizomycotina</taxon>
        <taxon>Dothideomycetes</taxon>
        <taxon>Dothideomycetes incertae sedis</taxon>
        <taxon>Cryomyces</taxon>
    </lineage>
</organism>
<comment type="caution">
    <text evidence="10">The sequence shown here is derived from an EMBL/GenBank/DDBJ whole genome shotgun (WGS) entry which is preliminary data.</text>
</comment>
<dbReference type="PANTHER" id="PTHR10589:SF17">
    <property type="entry name" value="UBIQUITIN CARBOXYL-TERMINAL HYDROLASE"/>
    <property type="match status" value="1"/>
</dbReference>
<evidence type="ECO:0000256" key="4">
    <source>
        <dbReference type="ARBA" id="ARBA00022786"/>
    </source>
</evidence>
<dbReference type="InterPro" id="IPR001578">
    <property type="entry name" value="Peptidase_C12_UCH"/>
</dbReference>
<keyword evidence="6 7" id="KW-0788">Thiol protease</keyword>
<evidence type="ECO:0000313" key="10">
    <source>
        <dbReference type="EMBL" id="KAK5201834.1"/>
    </source>
</evidence>
<dbReference type="InterPro" id="IPR036959">
    <property type="entry name" value="Peptidase_C12_UCH_sf"/>
</dbReference>
<dbReference type="Gene3D" id="3.40.532.10">
    <property type="entry name" value="Peptidase C12, ubiquitin carboxyl-terminal hydrolase"/>
    <property type="match status" value="1"/>
</dbReference>
<gene>
    <name evidence="10" type="primary">YUH1_1</name>
    <name evidence="10" type="ORF">LTR16_001299</name>
</gene>
<evidence type="ECO:0000259" key="9">
    <source>
        <dbReference type="PROSITE" id="PS52048"/>
    </source>
</evidence>
<feature type="active site" description="Proton donor" evidence="7">
    <location>
        <position position="80"/>
    </location>
</feature>
<feature type="site" description="Transition state stabilizer" evidence="7">
    <location>
        <position position="5"/>
    </location>
</feature>
<name>A0ABR0LRW6_9PEZI</name>
<evidence type="ECO:0000256" key="3">
    <source>
        <dbReference type="ARBA" id="ARBA00022670"/>
    </source>
</evidence>
<keyword evidence="5 7" id="KW-0378">Hydrolase</keyword>
<comment type="catalytic activity">
    <reaction evidence="1 7 8">
        <text>Thiol-dependent hydrolysis of ester, thioester, amide, peptide and isopeptide bonds formed by the C-terminal Gly of ubiquitin (a 76-residue protein attached to proteins as an intracellular targeting signal).</text>
        <dbReference type="EC" id="3.4.19.12"/>
    </reaction>
</comment>
<dbReference type="Pfam" id="PF01088">
    <property type="entry name" value="Peptidase_C12"/>
    <property type="match status" value="1"/>
</dbReference>
<evidence type="ECO:0000256" key="8">
    <source>
        <dbReference type="RuleBase" id="RU361215"/>
    </source>
</evidence>
<evidence type="ECO:0000256" key="6">
    <source>
        <dbReference type="ARBA" id="ARBA00022807"/>
    </source>
</evidence>
<comment type="similarity">
    <text evidence="2 7 8">Belongs to the peptidase C12 family.</text>
</comment>